<reference evidence="9" key="1">
    <citation type="submission" date="2022-03" db="EMBL/GenBank/DDBJ databases">
        <title>Description of Abyssus ytuae gen. nov., sp. nov., a novel member of the family Flavobacteriaceae isolated from the sediment of Mariana Trench.</title>
        <authorList>
            <person name="Zhang J."/>
            <person name="Xu X."/>
        </authorList>
    </citation>
    <scope>NUCLEOTIDE SEQUENCE</scope>
    <source>
        <strain evidence="9">MT3330</strain>
    </source>
</reference>
<keyword evidence="4" id="KW-0472">Membrane</keyword>
<dbReference type="SUPFAM" id="SSF48452">
    <property type="entry name" value="TPR-like"/>
    <property type="match status" value="1"/>
</dbReference>
<dbReference type="AlphaFoldDB" id="A0A9E6ZQ37"/>
<comment type="similarity">
    <text evidence="2">Belongs to the SusD family.</text>
</comment>
<evidence type="ECO:0000256" key="4">
    <source>
        <dbReference type="ARBA" id="ARBA00023136"/>
    </source>
</evidence>
<organism evidence="9 10">
    <name type="scientific">Abyssalbus ytuae</name>
    <dbReference type="NCBI Taxonomy" id="2926907"/>
    <lineage>
        <taxon>Bacteria</taxon>
        <taxon>Pseudomonadati</taxon>
        <taxon>Bacteroidota</taxon>
        <taxon>Flavobacteriia</taxon>
        <taxon>Flavobacteriales</taxon>
        <taxon>Flavobacteriaceae</taxon>
        <taxon>Abyssalbus</taxon>
    </lineage>
</organism>
<evidence type="ECO:0000256" key="6">
    <source>
        <dbReference type="SAM" id="SignalP"/>
    </source>
</evidence>
<gene>
    <name evidence="9" type="ORF">MQE35_13320</name>
</gene>
<sequence>MKNKHIIKLSVLILSISGLCILSCSDDFTNLQPKGSISYENFWQTEQDALEAVNSMYEHMDAEEMFSRGYFWYINASDDMITGRIKAEADNIKSFNTTGDGGYVSNMYSKSFQIIRRANDILINIPEMDLDQSIKNRYLGEAYFMRGFYYFWLAHTYGDNGPNGGIPIVTQENMNNEAGSYTRPDSVIENYSQIVEDLKMAAELLPLYTDYNNEDYGRAHKDAALAYIAKTYLYWAQYDSSKYADAVSYCDAVTNSGSGRKLIDTDNPETDYRLMHSHLNNWTSEYIWSVNSGVEEGSKLPGVMLENKGWGYYNGWGYYQPTANLYDEFEDGDPRREVTILKFGDEFQFFGETKLYQSENSLSGFQFNKYMYEYRYDNPIGTYINSNGDNPTTIYNVPLMRYAEVLLIKAEALIMQGLNGDEPLNMVRDRAGLAPIANTTIDDLKHERRVELAGEFANRHFDLVRWGDAHDVYAQPLYGRIHSDRSDPNSSYTVEIVWEARDFDPSYMHVWPIPTGAIESSGIPQNIGW</sequence>
<feature type="domain" description="SusD-like N-terminal" evidence="8">
    <location>
        <begin position="87"/>
        <end position="233"/>
    </location>
</feature>
<feature type="signal peptide" evidence="6">
    <location>
        <begin position="1"/>
        <end position="24"/>
    </location>
</feature>
<keyword evidence="5" id="KW-0998">Cell outer membrane</keyword>
<dbReference type="KEGG" id="fbm:MQE35_13320"/>
<accession>A0A9E6ZQ37</accession>
<dbReference type="Pfam" id="PF07980">
    <property type="entry name" value="SusD_RagB"/>
    <property type="match status" value="1"/>
</dbReference>
<evidence type="ECO:0000256" key="3">
    <source>
        <dbReference type="ARBA" id="ARBA00022729"/>
    </source>
</evidence>
<comment type="subcellular location">
    <subcellularLocation>
        <location evidence="1">Cell outer membrane</location>
    </subcellularLocation>
</comment>
<evidence type="ECO:0000256" key="5">
    <source>
        <dbReference type="ARBA" id="ARBA00023237"/>
    </source>
</evidence>
<protein>
    <submittedName>
        <fullName evidence="9">RagB/SusD family nutrient uptake outer membrane protein</fullName>
    </submittedName>
</protein>
<keyword evidence="10" id="KW-1185">Reference proteome</keyword>
<dbReference type="Pfam" id="PF14322">
    <property type="entry name" value="SusD-like_3"/>
    <property type="match status" value="1"/>
</dbReference>
<dbReference type="InterPro" id="IPR033985">
    <property type="entry name" value="SusD-like_N"/>
</dbReference>
<evidence type="ECO:0000259" key="8">
    <source>
        <dbReference type="Pfam" id="PF14322"/>
    </source>
</evidence>
<evidence type="ECO:0000256" key="2">
    <source>
        <dbReference type="ARBA" id="ARBA00006275"/>
    </source>
</evidence>
<name>A0A9E6ZQ37_9FLAO</name>
<dbReference type="Gene3D" id="1.25.40.390">
    <property type="match status" value="1"/>
</dbReference>
<feature type="chain" id="PRO_5039044145" evidence="6">
    <location>
        <begin position="25"/>
        <end position="529"/>
    </location>
</feature>
<dbReference type="InterPro" id="IPR011990">
    <property type="entry name" value="TPR-like_helical_dom_sf"/>
</dbReference>
<proteinExistence type="inferred from homology"/>
<dbReference type="GO" id="GO:0009279">
    <property type="term" value="C:cell outer membrane"/>
    <property type="evidence" value="ECO:0007669"/>
    <property type="project" value="UniProtKB-SubCell"/>
</dbReference>
<dbReference type="RefSeq" id="WP_255841946.1">
    <property type="nucleotide sequence ID" value="NZ_CP094358.1"/>
</dbReference>
<feature type="domain" description="RagB/SusD" evidence="7">
    <location>
        <begin position="285"/>
        <end position="529"/>
    </location>
</feature>
<dbReference type="InterPro" id="IPR012944">
    <property type="entry name" value="SusD_RagB_dom"/>
</dbReference>
<evidence type="ECO:0000256" key="1">
    <source>
        <dbReference type="ARBA" id="ARBA00004442"/>
    </source>
</evidence>
<dbReference type="CDD" id="cd08977">
    <property type="entry name" value="SusD"/>
    <property type="match status" value="1"/>
</dbReference>
<dbReference type="Proteomes" id="UP000831290">
    <property type="component" value="Chromosome"/>
</dbReference>
<evidence type="ECO:0000313" key="9">
    <source>
        <dbReference type="EMBL" id="UOB16713.1"/>
    </source>
</evidence>
<evidence type="ECO:0000259" key="7">
    <source>
        <dbReference type="Pfam" id="PF07980"/>
    </source>
</evidence>
<dbReference type="EMBL" id="CP094358">
    <property type="protein sequence ID" value="UOB16713.1"/>
    <property type="molecule type" value="Genomic_DNA"/>
</dbReference>
<evidence type="ECO:0000313" key="10">
    <source>
        <dbReference type="Proteomes" id="UP000831290"/>
    </source>
</evidence>
<keyword evidence="3 6" id="KW-0732">Signal</keyword>